<dbReference type="Gene3D" id="3.60.130.10">
    <property type="entry name" value="Clavaminate synthase-like"/>
    <property type="match status" value="1"/>
</dbReference>
<protein>
    <submittedName>
        <fullName evidence="6">TauD/TfdA family dioxygenase</fullName>
    </submittedName>
</protein>
<accession>A0ABP9SNN0</accession>
<gene>
    <name evidence="6" type="ORF">GCM10023322_71440</name>
</gene>
<evidence type="ECO:0000256" key="4">
    <source>
        <dbReference type="ARBA" id="ARBA00023194"/>
    </source>
</evidence>
<comment type="caution">
    <text evidence="6">The sequence shown here is derived from an EMBL/GenBank/DDBJ whole genome shotgun (WGS) entry which is preliminary data.</text>
</comment>
<evidence type="ECO:0000259" key="5">
    <source>
        <dbReference type="Pfam" id="PF02668"/>
    </source>
</evidence>
<comment type="cofactor">
    <cofactor evidence="1">
        <name>Fe(2+)</name>
        <dbReference type="ChEBI" id="CHEBI:29033"/>
    </cofactor>
</comment>
<evidence type="ECO:0000256" key="3">
    <source>
        <dbReference type="ARBA" id="ARBA00023004"/>
    </source>
</evidence>
<name>A0ABP9SNN0_9ACTN</name>
<feature type="domain" description="TauD/TfdA-like" evidence="5">
    <location>
        <begin position="39"/>
        <end position="328"/>
    </location>
</feature>
<dbReference type="RefSeq" id="WP_345637352.1">
    <property type="nucleotide sequence ID" value="NZ_BAABJQ010000033.1"/>
</dbReference>
<dbReference type="GO" id="GO:0051213">
    <property type="term" value="F:dioxygenase activity"/>
    <property type="evidence" value="ECO:0007669"/>
    <property type="project" value="UniProtKB-KW"/>
</dbReference>
<evidence type="ECO:0000313" key="7">
    <source>
        <dbReference type="Proteomes" id="UP001501570"/>
    </source>
</evidence>
<evidence type="ECO:0000256" key="1">
    <source>
        <dbReference type="ARBA" id="ARBA00001954"/>
    </source>
</evidence>
<dbReference type="PANTHER" id="PTHR10696:SF56">
    <property type="entry name" value="TAUD_TFDA-LIKE DOMAIN-CONTAINING PROTEIN"/>
    <property type="match status" value="1"/>
</dbReference>
<dbReference type="EMBL" id="BAABJQ010000033">
    <property type="protein sequence ID" value="GAA5198330.1"/>
    <property type="molecule type" value="Genomic_DNA"/>
</dbReference>
<sequence length="341" mass="39280">MKQKFGALATTAPTPAQVETSLVRRGFLNEQSLPLVLEFDADVNVPSWISRHRSELRADLHRYGALLFRSATPPDFQETVRAFSADQVDYRGGTAIRSRVSSDTYTASEYPEQLVIRQHSEFCYSNDWPMLLFFYCDVPSRVGGQTPLVDNRTLLREMPSQIRQQFAERDLLYVRGYGYNRTWQRSYETDSRAEVEEICAREGRRVEWLGDDQLRTYERRLAVTSHPVTGERVWFNYAIGFHISRMDDEIRDALSTSEQDTDSQLWPNNVLWGDGAEIDAEVINTVNDLVVEHTVQFDWQHGDVLVVDNMLCGHGRQPYQGPRRILLKMAESYAKAVGNDR</sequence>
<proteinExistence type="predicted"/>
<keyword evidence="3" id="KW-0408">Iron</keyword>
<dbReference type="SUPFAM" id="SSF51197">
    <property type="entry name" value="Clavaminate synthase-like"/>
    <property type="match status" value="1"/>
</dbReference>
<dbReference type="Proteomes" id="UP001501570">
    <property type="component" value="Unassembled WGS sequence"/>
</dbReference>
<organism evidence="6 7">
    <name type="scientific">Rugosimonospora acidiphila</name>
    <dbReference type="NCBI Taxonomy" id="556531"/>
    <lineage>
        <taxon>Bacteria</taxon>
        <taxon>Bacillati</taxon>
        <taxon>Actinomycetota</taxon>
        <taxon>Actinomycetes</taxon>
        <taxon>Micromonosporales</taxon>
        <taxon>Micromonosporaceae</taxon>
        <taxon>Rugosimonospora</taxon>
    </lineage>
</organism>
<dbReference type="PANTHER" id="PTHR10696">
    <property type="entry name" value="GAMMA-BUTYROBETAINE HYDROXYLASE-RELATED"/>
    <property type="match status" value="1"/>
</dbReference>
<dbReference type="InterPro" id="IPR042098">
    <property type="entry name" value="TauD-like_sf"/>
</dbReference>
<evidence type="ECO:0000256" key="2">
    <source>
        <dbReference type="ARBA" id="ARBA00023002"/>
    </source>
</evidence>
<evidence type="ECO:0000313" key="6">
    <source>
        <dbReference type="EMBL" id="GAA5198330.1"/>
    </source>
</evidence>
<reference evidence="7" key="1">
    <citation type="journal article" date="2019" name="Int. J. Syst. Evol. Microbiol.">
        <title>The Global Catalogue of Microorganisms (GCM) 10K type strain sequencing project: providing services to taxonomists for standard genome sequencing and annotation.</title>
        <authorList>
            <consortium name="The Broad Institute Genomics Platform"/>
            <consortium name="The Broad Institute Genome Sequencing Center for Infectious Disease"/>
            <person name="Wu L."/>
            <person name="Ma J."/>
        </authorList>
    </citation>
    <scope>NUCLEOTIDE SEQUENCE [LARGE SCALE GENOMIC DNA]</scope>
    <source>
        <strain evidence="7">JCM 18304</strain>
    </source>
</reference>
<keyword evidence="6" id="KW-0223">Dioxygenase</keyword>
<dbReference type="InterPro" id="IPR003819">
    <property type="entry name" value="TauD/TfdA-like"/>
</dbReference>
<keyword evidence="2" id="KW-0560">Oxidoreductase</keyword>
<keyword evidence="4" id="KW-0045">Antibiotic biosynthesis</keyword>
<dbReference type="Pfam" id="PF02668">
    <property type="entry name" value="TauD"/>
    <property type="match status" value="1"/>
</dbReference>
<dbReference type="InterPro" id="IPR050411">
    <property type="entry name" value="AlphaKG_dependent_hydroxylases"/>
</dbReference>
<keyword evidence="7" id="KW-1185">Reference proteome</keyword>